<accession>A0A8S5N057</accession>
<dbReference type="EMBL" id="BK015032">
    <property type="protein sequence ID" value="DAD87985.1"/>
    <property type="molecule type" value="Genomic_DNA"/>
</dbReference>
<name>A0A8S5N057_9CAUD</name>
<protein>
    <submittedName>
        <fullName evidence="1">Uncharacterized protein</fullName>
    </submittedName>
</protein>
<reference evidence="1" key="1">
    <citation type="journal article" date="2021" name="Proc. Natl. Acad. Sci. U.S.A.">
        <title>A Catalog of Tens of Thousands of Viruses from Human Metagenomes Reveals Hidden Associations with Chronic Diseases.</title>
        <authorList>
            <person name="Tisza M.J."/>
            <person name="Buck C.B."/>
        </authorList>
    </citation>
    <scope>NUCLEOTIDE SEQUENCE</scope>
    <source>
        <strain evidence="1">CtZi05</strain>
    </source>
</reference>
<proteinExistence type="predicted"/>
<organism evidence="1">
    <name type="scientific">Siphoviridae sp. ctZi05</name>
    <dbReference type="NCBI Taxonomy" id="2826385"/>
    <lineage>
        <taxon>Viruses</taxon>
        <taxon>Duplodnaviria</taxon>
        <taxon>Heunggongvirae</taxon>
        <taxon>Uroviricota</taxon>
        <taxon>Caudoviricetes</taxon>
    </lineage>
</organism>
<evidence type="ECO:0000313" key="1">
    <source>
        <dbReference type="EMBL" id="DAD87985.1"/>
    </source>
</evidence>
<sequence>MVRNLCIYPDCPEKYDEPVFEVTLNSLEDLTVLVSEVGHPVEIDGNTITIKDRCY</sequence>